<keyword evidence="5 14" id="KW-0808">Transferase</keyword>
<dbReference type="Pfam" id="PF01288">
    <property type="entry name" value="HPPK"/>
    <property type="match status" value="1"/>
</dbReference>
<dbReference type="SUPFAM" id="SSF55083">
    <property type="entry name" value="6-hydroxymethyl-7,8-dihydropterin pyrophosphokinase, HPPK"/>
    <property type="match status" value="1"/>
</dbReference>
<comment type="pathway">
    <text evidence="1">Cofactor biosynthesis; tetrahydrofolate biosynthesis; 2-amino-4-hydroxy-6-hydroxymethyl-7,8-dihydropteridine diphosphate from 7,8-dihydroneopterin triphosphate: step 4/4.</text>
</comment>
<sequence>MEGIYLLLGSNLGDRPKVLSNAVELLEKNGVKVTKKSSIYETAAWGKTDQQAFLNQVIQIATDLEPKILLRLILRLEIELGRVRKEKWGERLIDIDILYYNDLILEESEIKIPHPGIPDRKFTLIPLYEICPQEIHPTLKKSQTKLMRDCKDDLEVSLYKD</sequence>
<dbReference type="AlphaFoldDB" id="A0AA51ZXP8"/>
<dbReference type="InterPro" id="IPR000550">
    <property type="entry name" value="Hppk"/>
</dbReference>
<keyword evidence="9" id="KW-0289">Folate biosynthesis</keyword>
<dbReference type="EC" id="2.7.6.3" evidence="3"/>
<dbReference type="Proteomes" id="UP001232019">
    <property type="component" value="Chromosome"/>
</dbReference>
<dbReference type="GO" id="GO:0003848">
    <property type="term" value="F:2-amino-4-hydroxy-6-hydroxymethyldihydropteridine diphosphokinase activity"/>
    <property type="evidence" value="ECO:0007669"/>
    <property type="project" value="UniProtKB-EC"/>
</dbReference>
<comment type="function">
    <text evidence="10">Catalyzes the transfer of pyrophosphate from adenosine triphosphate (ATP) to 6-hydroxymethyl-7,8-dihydropterin, an enzymatic step in folate biosynthesis pathway.</text>
</comment>
<dbReference type="CDD" id="cd00483">
    <property type="entry name" value="HPPK"/>
    <property type="match status" value="1"/>
</dbReference>
<evidence type="ECO:0000256" key="3">
    <source>
        <dbReference type="ARBA" id="ARBA00013253"/>
    </source>
</evidence>
<dbReference type="NCBIfam" id="TIGR01498">
    <property type="entry name" value="folK"/>
    <property type="match status" value="1"/>
</dbReference>
<evidence type="ECO:0000256" key="5">
    <source>
        <dbReference type="ARBA" id="ARBA00022679"/>
    </source>
</evidence>
<comment type="similarity">
    <text evidence="2">Belongs to the HPPK family.</text>
</comment>
<proteinExistence type="inferred from homology"/>
<dbReference type="GO" id="GO:0005524">
    <property type="term" value="F:ATP binding"/>
    <property type="evidence" value="ECO:0007669"/>
    <property type="project" value="UniProtKB-KW"/>
</dbReference>
<keyword evidence="8" id="KW-0067">ATP-binding</keyword>
<gene>
    <name evidence="14" type="primary">folK</name>
    <name evidence="14" type="ORF">QYS47_31005</name>
</gene>
<evidence type="ECO:0000256" key="1">
    <source>
        <dbReference type="ARBA" id="ARBA00005051"/>
    </source>
</evidence>
<evidence type="ECO:0000256" key="12">
    <source>
        <dbReference type="ARBA" id="ARBA00033413"/>
    </source>
</evidence>
<name>A0AA51ZXP8_9BACT</name>
<evidence type="ECO:0000256" key="2">
    <source>
        <dbReference type="ARBA" id="ARBA00005810"/>
    </source>
</evidence>
<reference evidence="14" key="1">
    <citation type="submission" date="2023-08" db="EMBL/GenBank/DDBJ databases">
        <title>Comparative genomics and taxonomic characterization of three novel marine species of genus Marivirga.</title>
        <authorList>
            <person name="Muhammad N."/>
            <person name="Kim S.-G."/>
        </authorList>
    </citation>
    <scope>NUCLEOTIDE SEQUENCE</scope>
    <source>
        <strain evidence="14">BKB1-2</strain>
    </source>
</reference>
<dbReference type="GO" id="GO:0016301">
    <property type="term" value="F:kinase activity"/>
    <property type="evidence" value="ECO:0007669"/>
    <property type="project" value="UniProtKB-KW"/>
</dbReference>
<dbReference type="PANTHER" id="PTHR43071:SF1">
    <property type="entry name" value="2-AMINO-4-HYDROXY-6-HYDROXYMETHYLDIHYDROPTERIDINE PYROPHOSPHOKINASE"/>
    <property type="match status" value="1"/>
</dbReference>
<evidence type="ECO:0000259" key="13">
    <source>
        <dbReference type="PROSITE" id="PS00794"/>
    </source>
</evidence>
<evidence type="ECO:0000256" key="11">
    <source>
        <dbReference type="ARBA" id="ARBA00029766"/>
    </source>
</evidence>
<evidence type="ECO:0000256" key="9">
    <source>
        <dbReference type="ARBA" id="ARBA00022909"/>
    </source>
</evidence>
<accession>A0AA51ZXP8</accession>
<keyword evidence="7" id="KW-0418">Kinase</keyword>
<evidence type="ECO:0000313" key="14">
    <source>
        <dbReference type="EMBL" id="WNB18693.1"/>
    </source>
</evidence>
<evidence type="ECO:0000256" key="6">
    <source>
        <dbReference type="ARBA" id="ARBA00022741"/>
    </source>
</evidence>
<dbReference type="PANTHER" id="PTHR43071">
    <property type="entry name" value="2-AMINO-4-HYDROXY-6-HYDROXYMETHYLDIHYDROPTERIDINE PYROPHOSPHOKINASE"/>
    <property type="match status" value="1"/>
</dbReference>
<dbReference type="EMBL" id="CP129968">
    <property type="protein sequence ID" value="WNB18693.1"/>
    <property type="molecule type" value="Genomic_DNA"/>
</dbReference>
<dbReference type="InterPro" id="IPR035907">
    <property type="entry name" value="Hppk_sf"/>
</dbReference>
<protein>
    <recommendedName>
        <fullName evidence="4">2-amino-4-hydroxy-6-hydroxymethyldihydropteridine pyrophosphokinase</fullName>
        <ecNumber evidence="3">2.7.6.3</ecNumber>
    </recommendedName>
    <alternativeName>
        <fullName evidence="11">6-hydroxymethyl-7,8-dihydropterin pyrophosphokinase</fullName>
    </alternativeName>
    <alternativeName>
        <fullName evidence="12">7,8-dihydro-6-hydroxymethylpterin-pyrophosphokinase</fullName>
    </alternativeName>
</protein>
<feature type="domain" description="7,8-dihydro-6-hydroxymethylpterin-pyrophosphokinase" evidence="13">
    <location>
        <begin position="87"/>
        <end position="98"/>
    </location>
</feature>
<evidence type="ECO:0000256" key="7">
    <source>
        <dbReference type="ARBA" id="ARBA00022777"/>
    </source>
</evidence>
<organism evidence="14">
    <name type="scientific">Marivirga arenosa</name>
    <dbReference type="NCBI Taxonomy" id="3059076"/>
    <lineage>
        <taxon>Bacteria</taxon>
        <taxon>Pseudomonadati</taxon>
        <taxon>Bacteroidota</taxon>
        <taxon>Cytophagia</taxon>
        <taxon>Cytophagales</taxon>
        <taxon>Marivirgaceae</taxon>
        <taxon>Marivirga</taxon>
    </lineage>
</organism>
<evidence type="ECO:0000256" key="8">
    <source>
        <dbReference type="ARBA" id="ARBA00022840"/>
    </source>
</evidence>
<dbReference type="PROSITE" id="PS00794">
    <property type="entry name" value="HPPK"/>
    <property type="match status" value="1"/>
</dbReference>
<dbReference type="Gene3D" id="3.30.70.560">
    <property type="entry name" value="7,8-Dihydro-6-hydroxymethylpterin-pyrophosphokinase HPPK"/>
    <property type="match status" value="1"/>
</dbReference>
<keyword evidence="6" id="KW-0547">Nucleotide-binding</keyword>
<dbReference type="GO" id="GO:0046656">
    <property type="term" value="P:folic acid biosynthetic process"/>
    <property type="evidence" value="ECO:0007669"/>
    <property type="project" value="UniProtKB-KW"/>
</dbReference>
<dbReference type="RefSeq" id="WP_322348221.1">
    <property type="nucleotide sequence ID" value="NZ_CP129968.2"/>
</dbReference>
<dbReference type="KEGG" id="marp:QYS47_31005"/>
<evidence type="ECO:0000256" key="4">
    <source>
        <dbReference type="ARBA" id="ARBA00016218"/>
    </source>
</evidence>
<evidence type="ECO:0000256" key="10">
    <source>
        <dbReference type="ARBA" id="ARBA00029409"/>
    </source>
</evidence>